<gene>
    <name evidence="2" type="ORF">BJF93_02600</name>
</gene>
<dbReference type="PROSITE" id="PS51318">
    <property type="entry name" value="TAT"/>
    <property type="match status" value="1"/>
</dbReference>
<dbReference type="Pfam" id="PF00149">
    <property type="entry name" value="Metallophos"/>
    <property type="match status" value="1"/>
</dbReference>
<dbReference type="AlphaFoldDB" id="A0A1Q9AZ52"/>
<accession>A0A1Q9AZ52</accession>
<dbReference type="SUPFAM" id="SSF56300">
    <property type="entry name" value="Metallo-dependent phosphatases"/>
    <property type="match status" value="1"/>
</dbReference>
<dbReference type="GO" id="GO:0016787">
    <property type="term" value="F:hydrolase activity"/>
    <property type="evidence" value="ECO:0007669"/>
    <property type="project" value="InterPro"/>
</dbReference>
<dbReference type="Proteomes" id="UP000186364">
    <property type="component" value="Unassembled WGS sequence"/>
</dbReference>
<dbReference type="InterPro" id="IPR006311">
    <property type="entry name" value="TAT_signal"/>
</dbReference>
<evidence type="ECO:0000259" key="1">
    <source>
        <dbReference type="Pfam" id="PF00149"/>
    </source>
</evidence>
<name>A0A1Q9AZ52_9HYPH</name>
<dbReference type="Gene3D" id="3.60.21.10">
    <property type="match status" value="1"/>
</dbReference>
<dbReference type="OrthoDB" id="8055872at2"/>
<sequence length="384" mass="40776">MPLLTGLSRRRFLRGAGGALLATATSPAGPAWSQAAAPGAASATTSRPPVDATFLFTSDVHACLISADALSPDCAEQGKTDANLVRHVTALNALAGKAWPERIGGQPSGLYSAGQPIARPLGLVIAGDLTDDGGGQVKVPGEGWQLKQFANRYSQGSGPGQLAMPAYVGLGNHDIDQDGAAGHVDWYRRELRDYVEFTHRSTVFSTPPVPVGNYDVLSDSYSWDWGGLHLVQLQRFGGDRGHGAPSGLDWLKADLAASAADGRPVAIFQHYGWDHFSTEVWDPQAKTFDATGAGEAHWWSAAERAALVEILKPYRVVGLFHGHQHDQAMAYQADGLDIFTACAAFLGGFALVRINTEAMDVAFGEARDGQGTVEFTHAFTKPIA</sequence>
<feature type="domain" description="Calcineurin-like phosphoesterase" evidence="1">
    <location>
        <begin position="53"/>
        <end position="326"/>
    </location>
</feature>
<dbReference type="InterPro" id="IPR004843">
    <property type="entry name" value="Calcineurin-like_PHP"/>
</dbReference>
<dbReference type="InterPro" id="IPR029052">
    <property type="entry name" value="Metallo-depent_PP-like"/>
</dbReference>
<proteinExistence type="predicted"/>
<comment type="caution">
    <text evidence="2">The sequence shown here is derived from an EMBL/GenBank/DDBJ whole genome shotgun (WGS) entry which is preliminary data.</text>
</comment>
<dbReference type="RefSeq" id="WP_075626868.1">
    <property type="nucleotide sequence ID" value="NZ_FOAM01000006.1"/>
</dbReference>
<dbReference type="PANTHER" id="PTHR43143">
    <property type="entry name" value="METALLOPHOSPHOESTERASE, CALCINEURIN SUPERFAMILY"/>
    <property type="match status" value="1"/>
</dbReference>
<dbReference type="EMBL" id="MKIP01000034">
    <property type="protein sequence ID" value="OLP60976.1"/>
    <property type="molecule type" value="Genomic_DNA"/>
</dbReference>
<dbReference type="InterPro" id="IPR051918">
    <property type="entry name" value="STPP_CPPED1"/>
</dbReference>
<protein>
    <submittedName>
        <fullName evidence="2">Metallophosphoesterase</fullName>
    </submittedName>
</protein>
<reference evidence="2 3" key="1">
    <citation type="submission" date="2016-09" db="EMBL/GenBank/DDBJ databases">
        <title>Rhizobium sp. nov., a novel species isolated from the rice rhizosphere.</title>
        <authorList>
            <person name="Zhao J."/>
            <person name="Zhang X."/>
        </authorList>
    </citation>
    <scope>NUCLEOTIDE SEQUENCE [LARGE SCALE GENOMIC DNA]</scope>
    <source>
        <strain evidence="2 3">1.7048</strain>
    </source>
</reference>
<keyword evidence="3" id="KW-1185">Reference proteome</keyword>
<evidence type="ECO:0000313" key="2">
    <source>
        <dbReference type="EMBL" id="OLP60976.1"/>
    </source>
</evidence>
<organism evidence="2 3">
    <name type="scientific">Xaviernesmea oryzae</name>
    <dbReference type="NCBI Taxonomy" id="464029"/>
    <lineage>
        <taxon>Bacteria</taxon>
        <taxon>Pseudomonadati</taxon>
        <taxon>Pseudomonadota</taxon>
        <taxon>Alphaproteobacteria</taxon>
        <taxon>Hyphomicrobiales</taxon>
        <taxon>Rhizobiaceae</taxon>
        <taxon>Rhizobium/Agrobacterium group</taxon>
        <taxon>Xaviernesmea</taxon>
    </lineage>
</organism>
<evidence type="ECO:0000313" key="3">
    <source>
        <dbReference type="Proteomes" id="UP000186364"/>
    </source>
</evidence>
<dbReference type="PANTHER" id="PTHR43143:SF1">
    <property type="entry name" value="SERINE_THREONINE-PROTEIN PHOSPHATASE CPPED1"/>
    <property type="match status" value="1"/>
</dbReference>